<evidence type="ECO:0000256" key="1">
    <source>
        <dbReference type="ARBA" id="ARBA00004442"/>
    </source>
</evidence>
<dbReference type="CDD" id="cd08977">
    <property type="entry name" value="SusD"/>
    <property type="match status" value="1"/>
</dbReference>
<dbReference type="InterPro" id="IPR012944">
    <property type="entry name" value="SusD_RagB_dom"/>
</dbReference>
<dbReference type="SUPFAM" id="SSF48452">
    <property type="entry name" value="TPR-like"/>
    <property type="match status" value="1"/>
</dbReference>
<evidence type="ECO:0000313" key="8">
    <source>
        <dbReference type="EMBL" id="PWD98608.1"/>
    </source>
</evidence>
<dbReference type="Pfam" id="PF07980">
    <property type="entry name" value="SusD_RagB"/>
    <property type="match status" value="1"/>
</dbReference>
<dbReference type="Gene3D" id="1.25.40.390">
    <property type="match status" value="1"/>
</dbReference>
<gene>
    <name evidence="8" type="ORF">DDZ16_14190</name>
</gene>
<proteinExistence type="inferred from homology"/>
<feature type="domain" description="SusD-like N-terminal" evidence="7">
    <location>
        <begin position="85"/>
        <end position="222"/>
    </location>
</feature>
<dbReference type="Proteomes" id="UP000244956">
    <property type="component" value="Unassembled WGS sequence"/>
</dbReference>
<accession>A0A2U2B6A9</accession>
<dbReference type="PROSITE" id="PS51257">
    <property type="entry name" value="PROKAR_LIPOPROTEIN"/>
    <property type="match status" value="1"/>
</dbReference>
<dbReference type="AlphaFoldDB" id="A0A2U2B6A9"/>
<evidence type="ECO:0000313" key="9">
    <source>
        <dbReference type="Proteomes" id="UP000244956"/>
    </source>
</evidence>
<sequence length="502" mass="56730">MKKIEYIILLIFISFTACIDVEEEVYDKYAAKDFYASPEGSDAALASVYAQIPGNWDGVGYAGADNGWYDLNTMSTDEQVIPHRNTGDWQTEFARLYMRDWQPTNYLLNNTWNWLYQSVFRANTAIEQLEEAGAEAGKIAEARILRAFFYYLLIDDFGDVPFFTRNEQPVDSIPQTSRSDVFDFVVSELENNIDDLSTQKGGNYYGRLNRWAGLSILAKIYLNAEVYVGTPMYDECLTVVNEIINEGGFSLHSGEADPSHPLGSRYYELFGDVCPDDETIWAIYTTADVVGRNIFTIRSLMGNDGTLLVGYGAWNGTVVPPDFVAKYEDNDVRKRQFRYGTDPYGPQPDGFIEYTLEIDNLINPGSEPEAGVRNQKFWPVEPMSSGGASNDFPIYRYADILLMKAECLVRLGQSAEAKSFVDEVRERAGLNPLAGDPTLTDIYEERGRELNWEAHRRQDMIRFGTFTEGHGLVPAVDEKYLLFPIPTAALNANPRLEQNPGW</sequence>
<dbReference type="InterPro" id="IPR011990">
    <property type="entry name" value="TPR-like_helical_dom_sf"/>
</dbReference>
<evidence type="ECO:0000256" key="5">
    <source>
        <dbReference type="ARBA" id="ARBA00023237"/>
    </source>
</evidence>
<comment type="subcellular location">
    <subcellularLocation>
        <location evidence="1">Cell outer membrane</location>
    </subcellularLocation>
</comment>
<dbReference type="RefSeq" id="WP_109265142.1">
    <property type="nucleotide sequence ID" value="NZ_QEWP01000012.1"/>
</dbReference>
<organism evidence="8 9">
    <name type="scientific">Marinilabilia rubra</name>
    <dbReference type="NCBI Taxonomy" id="2162893"/>
    <lineage>
        <taxon>Bacteria</taxon>
        <taxon>Pseudomonadati</taxon>
        <taxon>Bacteroidota</taxon>
        <taxon>Bacteroidia</taxon>
        <taxon>Marinilabiliales</taxon>
        <taxon>Marinilabiliaceae</taxon>
        <taxon>Marinilabilia</taxon>
    </lineage>
</organism>
<evidence type="ECO:0000259" key="7">
    <source>
        <dbReference type="Pfam" id="PF14322"/>
    </source>
</evidence>
<keyword evidence="9" id="KW-1185">Reference proteome</keyword>
<keyword evidence="5" id="KW-0998">Cell outer membrane</keyword>
<dbReference type="EMBL" id="QEWP01000012">
    <property type="protein sequence ID" value="PWD98608.1"/>
    <property type="molecule type" value="Genomic_DNA"/>
</dbReference>
<protein>
    <submittedName>
        <fullName evidence="8">RagB/SusD family nutrient uptake outer membrane protein</fullName>
    </submittedName>
</protein>
<comment type="similarity">
    <text evidence="2">Belongs to the SusD family.</text>
</comment>
<feature type="domain" description="RagB/SusD" evidence="6">
    <location>
        <begin position="365"/>
        <end position="468"/>
    </location>
</feature>
<comment type="caution">
    <text evidence="8">The sequence shown here is derived from an EMBL/GenBank/DDBJ whole genome shotgun (WGS) entry which is preliminary data.</text>
</comment>
<dbReference type="InterPro" id="IPR033985">
    <property type="entry name" value="SusD-like_N"/>
</dbReference>
<reference evidence="8 9" key="1">
    <citation type="submission" date="2018-05" db="EMBL/GenBank/DDBJ databases">
        <title>Marinilabilia rubrum sp. nov., isolated from saltern sediment.</title>
        <authorList>
            <person name="Zhang R."/>
        </authorList>
    </citation>
    <scope>NUCLEOTIDE SEQUENCE [LARGE SCALE GENOMIC DNA]</scope>
    <source>
        <strain evidence="8 9">WTE16</strain>
    </source>
</reference>
<evidence type="ECO:0000256" key="3">
    <source>
        <dbReference type="ARBA" id="ARBA00022729"/>
    </source>
</evidence>
<evidence type="ECO:0000256" key="2">
    <source>
        <dbReference type="ARBA" id="ARBA00006275"/>
    </source>
</evidence>
<evidence type="ECO:0000259" key="6">
    <source>
        <dbReference type="Pfam" id="PF07980"/>
    </source>
</evidence>
<dbReference type="GO" id="GO:0009279">
    <property type="term" value="C:cell outer membrane"/>
    <property type="evidence" value="ECO:0007669"/>
    <property type="project" value="UniProtKB-SubCell"/>
</dbReference>
<name>A0A2U2B6A9_9BACT</name>
<dbReference type="Pfam" id="PF14322">
    <property type="entry name" value="SusD-like_3"/>
    <property type="match status" value="1"/>
</dbReference>
<dbReference type="OrthoDB" id="5694214at2"/>
<keyword evidence="4" id="KW-0472">Membrane</keyword>
<evidence type="ECO:0000256" key="4">
    <source>
        <dbReference type="ARBA" id="ARBA00023136"/>
    </source>
</evidence>
<keyword evidence="3" id="KW-0732">Signal</keyword>